<keyword evidence="3" id="KW-1185">Reference proteome</keyword>
<evidence type="ECO:0000313" key="3">
    <source>
        <dbReference type="Proteomes" id="UP000285908"/>
    </source>
</evidence>
<feature type="signal peptide" evidence="1">
    <location>
        <begin position="1"/>
        <end position="18"/>
    </location>
</feature>
<name>A0A438ALW8_9RHOB</name>
<sequence>MKTLPFALLVLIGTPAVAQTGPRDVSDCEWLKDVATAAMEARQAGASYSTVTESMDARHGRNATLHAIARSAFTDYDFPDRDGGDEIIVAFSSDIMDMCMIALEKGAAQPGERE</sequence>
<dbReference type="AlphaFoldDB" id="A0A438ALW8"/>
<evidence type="ECO:0000313" key="2">
    <source>
        <dbReference type="EMBL" id="RVV99672.1"/>
    </source>
</evidence>
<dbReference type="EMBL" id="RQXX01000001">
    <property type="protein sequence ID" value="RVV99672.1"/>
    <property type="molecule type" value="Genomic_DNA"/>
</dbReference>
<feature type="chain" id="PRO_5019162439" evidence="1">
    <location>
        <begin position="19"/>
        <end position="114"/>
    </location>
</feature>
<keyword evidence="1" id="KW-0732">Signal</keyword>
<protein>
    <submittedName>
        <fullName evidence="2">Uncharacterized protein</fullName>
    </submittedName>
</protein>
<evidence type="ECO:0000256" key="1">
    <source>
        <dbReference type="SAM" id="SignalP"/>
    </source>
</evidence>
<gene>
    <name evidence="2" type="ORF">EKE94_03035</name>
</gene>
<comment type="caution">
    <text evidence="2">The sequence shown here is derived from an EMBL/GenBank/DDBJ whole genome shotgun (WGS) entry which is preliminary data.</text>
</comment>
<dbReference type="Proteomes" id="UP000285908">
    <property type="component" value="Unassembled WGS sequence"/>
</dbReference>
<reference evidence="2 3" key="1">
    <citation type="submission" date="2018-11" db="EMBL/GenBank/DDBJ databases">
        <title>Mesobaculum littorinae gen. nov., sp. nov., isolated from Littorina scabra that represents a novel genus of the order Rhodobacteraceae.</title>
        <authorList>
            <person name="Li F."/>
        </authorList>
    </citation>
    <scope>NUCLEOTIDE SEQUENCE [LARGE SCALE GENOMIC DNA]</scope>
    <source>
        <strain evidence="2 3">M0103</strain>
    </source>
</reference>
<proteinExistence type="predicted"/>
<dbReference type="RefSeq" id="WP_127905115.1">
    <property type="nucleotide sequence ID" value="NZ_RQXX01000001.1"/>
</dbReference>
<accession>A0A438ALW8</accession>
<organism evidence="2 3">
    <name type="scientific">Mesobaculum littorinae</name>
    <dbReference type="NCBI Taxonomy" id="2486419"/>
    <lineage>
        <taxon>Bacteria</taxon>
        <taxon>Pseudomonadati</taxon>
        <taxon>Pseudomonadota</taxon>
        <taxon>Alphaproteobacteria</taxon>
        <taxon>Rhodobacterales</taxon>
        <taxon>Roseobacteraceae</taxon>
        <taxon>Mesobaculum</taxon>
    </lineage>
</organism>